<accession>A0A2P5CIC7</accession>
<dbReference type="Gene3D" id="1.10.3970.10">
    <property type="entry name" value="BSD domain"/>
    <property type="match status" value="1"/>
</dbReference>
<feature type="domain" description="BSD" evidence="2">
    <location>
        <begin position="84"/>
        <end position="129"/>
    </location>
</feature>
<feature type="region of interest" description="Disordered" evidence="1">
    <location>
        <begin position="1"/>
        <end position="30"/>
    </location>
</feature>
<dbReference type="EMBL" id="JXTC01000361">
    <property type="protein sequence ID" value="PON60799.1"/>
    <property type="molecule type" value="Genomic_DNA"/>
</dbReference>
<dbReference type="PANTHER" id="PTHR31923:SF3">
    <property type="entry name" value="BSD DOMAIN-CONTAINING PROTEIN"/>
    <property type="match status" value="1"/>
</dbReference>
<reference evidence="4" key="1">
    <citation type="submission" date="2016-06" db="EMBL/GenBank/DDBJ databases">
        <title>Parallel loss of symbiosis genes in relatives of nitrogen-fixing non-legume Parasponia.</title>
        <authorList>
            <person name="Van Velzen R."/>
            <person name="Holmer R."/>
            <person name="Bu F."/>
            <person name="Rutten L."/>
            <person name="Van Zeijl A."/>
            <person name="Liu W."/>
            <person name="Santuari L."/>
            <person name="Cao Q."/>
            <person name="Sharma T."/>
            <person name="Shen D."/>
            <person name="Roswanjaya Y."/>
            <person name="Wardhani T."/>
            <person name="Kalhor M.S."/>
            <person name="Jansen J."/>
            <person name="Van den Hoogen J."/>
            <person name="Gungor B."/>
            <person name="Hartog M."/>
            <person name="Hontelez J."/>
            <person name="Verver J."/>
            <person name="Yang W.-C."/>
            <person name="Schijlen E."/>
            <person name="Repin R."/>
            <person name="Schilthuizen M."/>
            <person name="Schranz E."/>
            <person name="Heidstra R."/>
            <person name="Miyata K."/>
            <person name="Fedorova E."/>
            <person name="Kohlen W."/>
            <person name="Bisseling T."/>
            <person name="Smit S."/>
            <person name="Geurts R."/>
        </authorList>
    </citation>
    <scope>NUCLEOTIDE SEQUENCE [LARGE SCALE GENOMIC DNA]</scope>
    <source>
        <strain evidence="4">cv. RG33-2</strain>
    </source>
</reference>
<dbReference type="InterPro" id="IPR035925">
    <property type="entry name" value="BSD_dom_sf"/>
</dbReference>
<dbReference type="AlphaFoldDB" id="A0A2P5CIC7"/>
<sequence>MDVSSWFRRSLTRSTKKTKNPEEQPKQGNEYEDQILGVTDKLIDYVKSFTLDTFRNFPLSGNEEARCGDDSATTSGNVRTDLSEWQERHATLVLSKVKEISQLRYKLCPGYLKEHQFWRIYFSLVKSHVAEYELHALRLAKIKEIALENGKSTEMNACEVEMAETKNAANLPPPTP</sequence>
<proteinExistence type="predicted"/>
<dbReference type="InterPro" id="IPR005607">
    <property type="entry name" value="BSD_dom"/>
</dbReference>
<dbReference type="Pfam" id="PF03909">
    <property type="entry name" value="BSD"/>
    <property type="match status" value="1"/>
</dbReference>
<dbReference type="Proteomes" id="UP000237000">
    <property type="component" value="Unassembled WGS sequence"/>
</dbReference>
<evidence type="ECO:0000259" key="2">
    <source>
        <dbReference type="PROSITE" id="PS50858"/>
    </source>
</evidence>
<evidence type="ECO:0000256" key="1">
    <source>
        <dbReference type="SAM" id="MobiDB-lite"/>
    </source>
</evidence>
<dbReference type="InParanoid" id="A0A2P5CIC7"/>
<dbReference type="SUPFAM" id="SSF140383">
    <property type="entry name" value="BSD domain-like"/>
    <property type="match status" value="1"/>
</dbReference>
<organism evidence="3 4">
    <name type="scientific">Trema orientale</name>
    <name type="common">Charcoal tree</name>
    <name type="synonym">Celtis orientalis</name>
    <dbReference type="NCBI Taxonomy" id="63057"/>
    <lineage>
        <taxon>Eukaryota</taxon>
        <taxon>Viridiplantae</taxon>
        <taxon>Streptophyta</taxon>
        <taxon>Embryophyta</taxon>
        <taxon>Tracheophyta</taxon>
        <taxon>Spermatophyta</taxon>
        <taxon>Magnoliopsida</taxon>
        <taxon>eudicotyledons</taxon>
        <taxon>Gunneridae</taxon>
        <taxon>Pentapetalae</taxon>
        <taxon>rosids</taxon>
        <taxon>fabids</taxon>
        <taxon>Rosales</taxon>
        <taxon>Cannabaceae</taxon>
        <taxon>Trema</taxon>
    </lineage>
</organism>
<evidence type="ECO:0000313" key="3">
    <source>
        <dbReference type="EMBL" id="PON60799.1"/>
    </source>
</evidence>
<protein>
    <submittedName>
        <fullName evidence="3">BSD domain containing protein</fullName>
    </submittedName>
</protein>
<comment type="caution">
    <text evidence="3">The sequence shown here is derived from an EMBL/GenBank/DDBJ whole genome shotgun (WGS) entry which is preliminary data.</text>
</comment>
<dbReference type="FunCoup" id="A0A2P5CIC7">
    <property type="interactions" value="738"/>
</dbReference>
<dbReference type="SMART" id="SM00751">
    <property type="entry name" value="BSD"/>
    <property type="match status" value="1"/>
</dbReference>
<gene>
    <name evidence="3" type="ORF">TorRG33x02_283720</name>
</gene>
<name>A0A2P5CIC7_TREOI</name>
<keyword evidence="4" id="KW-1185">Reference proteome</keyword>
<dbReference type="OrthoDB" id="47923at2759"/>
<dbReference type="PROSITE" id="PS50858">
    <property type="entry name" value="BSD"/>
    <property type="match status" value="1"/>
</dbReference>
<evidence type="ECO:0000313" key="4">
    <source>
        <dbReference type="Proteomes" id="UP000237000"/>
    </source>
</evidence>
<dbReference type="PANTHER" id="PTHR31923">
    <property type="entry name" value="BSD DOMAIN-CONTAINING PROTEIN"/>
    <property type="match status" value="1"/>
</dbReference>